<evidence type="ECO:0000313" key="3">
    <source>
        <dbReference type="EMBL" id="MEJ8570306.1"/>
    </source>
</evidence>
<dbReference type="SUPFAM" id="SSF46565">
    <property type="entry name" value="Chaperone J-domain"/>
    <property type="match status" value="1"/>
</dbReference>
<dbReference type="RefSeq" id="WP_340328037.1">
    <property type="nucleotide sequence ID" value="NZ_JAZHOF010000001.1"/>
</dbReference>
<dbReference type="Proteomes" id="UP001378188">
    <property type="component" value="Unassembled WGS sequence"/>
</dbReference>
<protein>
    <submittedName>
        <fullName evidence="3">J domain-containing protein</fullName>
    </submittedName>
</protein>
<dbReference type="InterPro" id="IPR051938">
    <property type="entry name" value="Apopto_cytoskel_mod"/>
</dbReference>
<keyword evidence="1" id="KW-0143">Chaperone</keyword>
<accession>A0AAW9RS44</accession>
<dbReference type="SMART" id="SM00271">
    <property type="entry name" value="DnaJ"/>
    <property type="match status" value="1"/>
</dbReference>
<dbReference type="PANTHER" id="PTHR44145:SF3">
    <property type="entry name" value="DNAJ HOMOLOG SUBFAMILY A MEMBER 3, MITOCHONDRIAL"/>
    <property type="match status" value="1"/>
</dbReference>
<sequence length="211" mass="24040">MKLDSKWFDQIRIRPDAEPAAPEQAPACDAPGCRRPAPHRAPKGRALEGEYYNFCLDHVREYNKTYNWFSGMSEDDVKAWLSSRSTGHRPTWSMGVNSRDRRDAGRRAAAAARAGVFVDPFDFFAEARRGSPSTEETEVRRRRVGTLERRALDVLGLDETASGPEIKYRYKELVKRHHPDANGGDRSTEDRLRSIIEAYNTLKASGFYRDC</sequence>
<dbReference type="PANTHER" id="PTHR44145">
    <property type="entry name" value="DNAJ HOMOLOG SUBFAMILY A MEMBER 3, MITOCHONDRIAL"/>
    <property type="match status" value="1"/>
</dbReference>
<name>A0AAW9RS44_9HYPH</name>
<gene>
    <name evidence="3" type="ORF">V3328_02380</name>
</gene>
<organism evidence="3 4">
    <name type="scientific">Microbaculum marinum</name>
    <dbReference type="NCBI Taxonomy" id="1764581"/>
    <lineage>
        <taxon>Bacteria</taxon>
        <taxon>Pseudomonadati</taxon>
        <taxon>Pseudomonadota</taxon>
        <taxon>Alphaproteobacteria</taxon>
        <taxon>Hyphomicrobiales</taxon>
        <taxon>Tepidamorphaceae</taxon>
        <taxon>Microbaculum</taxon>
    </lineage>
</organism>
<dbReference type="Pfam" id="PF00226">
    <property type="entry name" value="DnaJ"/>
    <property type="match status" value="1"/>
</dbReference>
<dbReference type="CDD" id="cd06257">
    <property type="entry name" value="DnaJ"/>
    <property type="match status" value="1"/>
</dbReference>
<dbReference type="Gene3D" id="1.10.287.110">
    <property type="entry name" value="DnaJ domain"/>
    <property type="match status" value="1"/>
</dbReference>
<dbReference type="InterPro" id="IPR036869">
    <property type="entry name" value="J_dom_sf"/>
</dbReference>
<dbReference type="AlphaFoldDB" id="A0AAW9RS44"/>
<evidence type="ECO:0000259" key="2">
    <source>
        <dbReference type="PROSITE" id="PS50076"/>
    </source>
</evidence>
<evidence type="ECO:0000313" key="4">
    <source>
        <dbReference type="Proteomes" id="UP001378188"/>
    </source>
</evidence>
<dbReference type="PRINTS" id="PR00625">
    <property type="entry name" value="JDOMAIN"/>
</dbReference>
<dbReference type="InterPro" id="IPR001623">
    <property type="entry name" value="DnaJ_domain"/>
</dbReference>
<dbReference type="EMBL" id="JAZHOF010000001">
    <property type="protein sequence ID" value="MEJ8570306.1"/>
    <property type="molecule type" value="Genomic_DNA"/>
</dbReference>
<keyword evidence="4" id="KW-1185">Reference proteome</keyword>
<dbReference type="PROSITE" id="PS50076">
    <property type="entry name" value="DNAJ_2"/>
    <property type="match status" value="1"/>
</dbReference>
<feature type="domain" description="J" evidence="2">
    <location>
        <begin position="150"/>
        <end position="211"/>
    </location>
</feature>
<reference evidence="3 4" key="1">
    <citation type="submission" date="2024-02" db="EMBL/GenBank/DDBJ databases">
        <title>Genome analysis and characterization of Microbaculum marinisediminis sp. nov., isolated from marine sediment.</title>
        <authorList>
            <person name="Du Z.-J."/>
            <person name="Ye Y.-Q."/>
            <person name="Zhang Z.-R."/>
            <person name="Yuan S.-M."/>
            <person name="Zhang X.-Y."/>
        </authorList>
    </citation>
    <scope>NUCLEOTIDE SEQUENCE [LARGE SCALE GENOMIC DNA]</scope>
    <source>
        <strain evidence="3 4">SDUM1044001</strain>
    </source>
</reference>
<proteinExistence type="predicted"/>
<evidence type="ECO:0000256" key="1">
    <source>
        <dbReference type="ARBA" id="ARBA00023186"/>
    </source>
</evidence>
<comment type="caution">
    <text evidence="3">The sequence shown here is derived from an EMBL/GenBank/DDBJ whole genome shotgun (WGS) entry which is preliminary data.</text>
</comment>